<feature type="domain" description="BPL/LPL catalytic" evidence="5">
    <location>
        <begin position="1"/>
        <end position="117"/>
    </location>
</feature>
<evidence type="ECO:0000256" key="2">
    <source>
        <dbReference type="ARBA" id="ARBA00005085"/>
    </source>
</evidence>
<proteinExistence type="inferred from homology"/>
<evidence type="ECO:0000256" key="3">
    <source>
        <dbReference type="ARBA" id="ARBA00008242"/>
    </source>
</evidence>
<dbReference type="Proteomes" id="UP000186594">
    <property type="component" value="Unassembled WGS sequence"/>
</dbReference>
<dbReference type="OMA" id="RNELMTW"/>
<dbReference type="GO" id="GO:0016874">
    <property type="term" value="F:ligase activity"/>
    <property type="evidence" value="ECO:0007669"/>
    <property type="project" value="UniProtKB-KW"/>
</dbReference>
<comment type="caution">
    <text evidence="6">The sequence shown here is derived from an EMBL/GenBank/DDBJ whole genome shotgun (WGS) entry which is preliminary data.</text>
</comment>
<dbReference type="PANTHER" id="PTHR12561:SF3">
    <property type="entry name" value="LIPOYLTRANSFERASE 1, MITOCHONDRIAL"/>
    <property type="match status" value="1"/>
</dbReference>
<protein>
    <recommendedName>
        <fullName evidence="4">Putative lipoate-protein ligase A</fullName>
    </recommendedName>
</protein>
<comment type="similarity">
    <text evidence="3">Belongs to the LplA family.</text>
</comment>
<dbReference type="EMBL" id="LXFE01000148">
    <property type="protein sequence ID" value="OLL26768.1"/>
    <property type="molecule type" value="Genomic_DNA"/>
</dbReference>
<dbReference type="InterPro" id="IPR045864">
    <property type="entry name" value="aa-tRNA-synth_II/BPL/LPL"/>
</dbReference>
<organism evidence="6 7">
    <name type="scientific">Neolecta irregularis (strain DAH-3)</name>
    <dbReference type="NCBI Taxonomy" id="1198029"/>
    <lineage>
        <taxon>Eukaryota</taxon>
        <taxon>Fungi</taxon>
        <taxon>Dikarya</taxon>
        <taxon>Ascomycota</taxon>
        <taxon>Taphrinomycotina</taxon>
        <taxon>Neolectales</taxon>
        <taxon>Neolectaceae</taxon>
        <taxon>Neolecta</taxon>
    </lineage>
</organism>
<comment type="function">
    <text evidence="1">Catalyzes both the ATP-dependent activation of exogenously supplied lipoate to lipoyl-AMP and the transfer of the activated lipoyl onto the lipoyl domains of lipoate-dependent enzymes.</text>
</comment>
<comment type="pathway">
    <text evidence="2">Protein modification; protein lipoylation via exogenous pathway; protein N(6)-(lipoyl)lysine from lipoate: step 2/2.</text>
</comment>
<dbReference type="SUPFAM" id="SSF55681">
    <property type="entry name" value="Class II aaRS and biotin synthetases"/>
    <property type="match status" value="1"/>
</dbReference>
<dbReference type="GO" id="GO:0017118">
    <property type="term" value="F:lipoyltransferase activity"/>
    <property type="evidence" value="ECO:0007669"/>
    <property type="project" value="TreeGrafter"/>
</dbReference>
<dbReference type="PROSITE" id="PS51733">
    <property type="entry name" value="BPL_LPL_CATALYTIC"/>
    <property type="match status" value="1"/>
</dbReference>
<keyword evidence="7" id="KW-1185">Reference proteome</keyword>
<evidence type="ECO:0000259" key="5">
    <source>
        <dbReference type="PROSITE" id="PS51733"/>
    </source>
</evidence>
<accession>A0A1U7LVW9</accession>
<dbReference type="STRING" id="1198029.A0A1U7LVW9"/>
<dbReference type="Pfam" id="PF21948">
    <property type="entry name" value="LplA-B_cat"/>
    <property type="match status" value="1"/>
</dbReference>
<dbReference type="AlphaFoldDB" id="A0A1U7LVW9"/>
<evidence type="ECO:0000313" key="6">
    <source>
        <dbReference type="EMBL" id="OLL26768.1"/>
    </source>
</evidence>
<dbReference type="GO" id="GO:0009249">
    <property type="term" value="P:protein lipoylation"/>
    <property type="evidence" value="ECO:0007669"/>
    <property type="project" value="InterPro"/>
</dbReference>
<gene>
    <name evidence="6" type="ORF">NEOLI_001736</name>
</gene>
<evidence type="ECO:0000256" key="1">
    <source>
        <dbReference type="ARBA" id="ARBA00003253"/>
    </source>
</evidence>
<evidence type="ECO:0000313" key="7">
    <source>
        <dbReference type="Proteomes" id="UP000186594"/>
    </source>
</evidence>
<dbReference type="InterPro" id="IPR004143">
    <property type="entry name" value="BPL_LPL_catalytic"/>
</dbReference>
<keyword evidence="6" id="KW-0436">Ligase</keyword>
<dbReference type="Gene3D" id="3.30.930.10">
    <property type="entry name" value="Bira Bifunctional Protein, Domain 2"/>
    <property type="match status" value="1"/>
</dbReference>
<dbReference type="PANTHER" id="PTHR12561">
    <property type="entry name" value="LIPOATE-PROTEIN LIGASE"/>
    <property type="match status" value="1"/>
</dbReference>
<dbReference type="InterPro" id="IPR004562">
    <property type="entry name" value="LipoylTrfase_LipoateP_Ligase"/>
</dbReference>
<dbReference type="GO" id="GO:0005739">
    <property type="term" value="C:mitochondrion"/>
    <property type="evidence" value="ECO:0007669"/>
    <property type="project" value="TreeGrafter"/>
</dbReference>
<reference evidence="6 7" key="1">
    <citation type="submission" date="2016-04" db="EMBL/GenBank/DDBJ databases">
        <title>Evolutionary innovation and constraint leading to complex multicellularity in the Ascomycota.</title>
        <authorList>
            <person name="Cisse O."/>
            <person name="Nguyen A."/>
            <person name="Hewitt D.A."/>
            <person name="Jedd G."/>
            <person name="Stajich J.E."/>
        </authorList>
    </citation>
    <scope>NUCLEOTIDE SEQUENCE [LARGE SCALE GENOMIC DNA]</scope>
    <source>
        <strain evidence="6 7">DAH-3</strain>
    </source>
</reference>
<dbReference type="OrthoDB" id="201621at2759"/>
<evidence type="ECO:0000256" key="4">
    <source>
        <dbReference type="ARBA" id="ARBA00015925"/>
    </source>
</evidence>
<dbReference type="UniPathway" id="UPA00537">
    <property type="reaction ID" value="UER00595"/>
</dbReference>
<name>A0A1U7LVW9_NEOID</name>
<sequence length="224" mass="25142">MQSSEFTRSGNAQLVSSALNMMGRDTTVNHRHDIVLYGKKVSGSAFKISKGRAYHHGTMLLHSNLENLNRLLRSTRKGLRIMGIDSVRSSVQNLEIPHEEFVKSVCMQFQQHYGECQIVHVTEDEARTGDVHQIEKEFQTDNWLYGQTPAFTQNLEKSFSFGTVMVEVSSKHGDIIKVDIQGVPATFYVSASAMEAGLVGKKYGRGNFIQTDNEISQWIASEIL</sequence>
<dbReference type="Gene3D" id="3.30.390.50">
    <property type="entry name" value="CO dehydrogenase flavoprotein, C-terminal domain"/>
    <property type="match status" value="1"/>
</dbReference>